<reference evidence="3 4" key="1">
    <citation type="submission" date="2017-04" db="EMBL/GenBank/DDBJ databases">
        <authorList>
            <person name="Afonso C.L."/>
            <person name="Miller P.J."/>
            <person name="Scott M.A."/>
            <person name="Spackman E."/>
            <person name="Goraichik I."/>
            <person name="Dimitrov K.M."/>
            <person name="Suarez D.L."/>
            <person name="Swayne D.E."/>
        </authorList>
    </citation>
    <scope>NUCLEOTIDE SEQUENCE [LARGE SCALE GENOMIC DNA]</scope>
    <source>
        <strain evidence="3 4">ToBE</strain>
    </source>
</reference>
<protein>
    <submittedName>
        <fullName evidence="3">Fe2+ transport system protein FeoA</fullName>
    </submittedName>
</protein>
<dbReference type="STRING" id="698762.SAMN00808754_2107"/>
<accession>A0A1W1VXG1</accession>
<gene>
    <name evidence="3" type="ORF">SAMN00808754_2107</name>
</gene>
<dbReference type="Proteomes" id="UP000192569">
    <property type="component" value="Chromosome I"/>
</dbReference>
<dbReference type="AlphaFoldDB" id="A0A1W1VXG1"/>
<keyword evidence="1" id="KW-0408">Iron</keyword>
<evidence type="ECO:0000259" key="2">
    <source>
        <dbReference type="SMART" id="SM00899"/>
    </source>
</evidence>
<dbReference type="EMBL" id="LT838272">
    <property type="protein sequence ID" value="SMB98069.1"/>
    <property type="molecule type" value="Genomic_DNA"/>
</dbReference>
<dbReference type="SUPFAM" id="SSF50037">
    <property type="entry name" value="C-terminal domain of transcriptional repressors"/>
    <property type="match status" value="1"/>
</dbReference>
<dbReference type="InterPro" id="IPR008988">
    <property type="entry name" value="Transcriptional_repressor_C"/>
</dbReference>
<keyword evidence="4" id="KW-1185">Reference proteome</keyword>
<dbReference type="GO" id="GO:0046914">
    <property type="term" value="F:transition metal ion binding"/>
    <property type="evidence" value="ECO:0007669"/>
    <property type="project" value="InterPro"/>
</dbReference>
<organism evidence="3 4">
    <name type="scientific">Thermanaeromonas toyohensis ToBE</name>
    <dbReference type="NCBI Taxonomy" id="698762"/>
    <lineage>
        <taxon>Bacteria</taxon>
        <taxon>Bacillati</taxon>
        <taxon>Bacillota</taxon>
        <taxon>Clostridia</taxon>
        <taxon>Neomoorellales</taxon>
        <taxon>Neomoorellaceae</taxon>
        <taxon>Thermanaeromonas</taxon>
    </lineage>
</organism>
<evidence type="ECO:0000313" key="4">
    <source>
        <dbReference type="Proteomes" id="UP000192569"/>
    </source>
</evidence>
<proteinExistence type="predicted"/>
<dbReference type="SMART" id="SM00899">
    <property type="entry name" value="FeoA"/>
    <property type="match status" value="1"/>
</dbReference>
<dbReference type="OrthoDB" id="2111964at2"/>
<evidence type="ECO:0000313" key="3">
    <source>
        <dbReference type="EMBL" id="SMB98069.1"/>
    </source>
</evidence>
<feature type="domain" description="Ferrous iron transporter FeoA-like" evidence="2">
    <location>
        <begin position="1"/>
        <end position="71"/>
    </location>
</feature>
<dbReference type="RefSeq" id="WP_084665674.1">
    <property type="nucleotide sequence ID" value="NZ_LT838272.1"/>
</dbReference>
<dbReference type="InterPro" id="IPR007167">
    <property type="entry name" value="Fe-transptr_FeoA-like"/>
</dbReference>
<dbReference type="Gene3D" id="2.30.30.90">
    <property type="match status" value="1"/>
</dbReference>
<sequence>MTLEQGKEGEFYRILKLPGKEIRSQAIRFGLWEGAVIKCKGVIPKGPVIIGRNHQEIAIGRGLARKIEIEPISTQLERREGKRWLNYGLS</sequence>
<name>A0A1W1VXG1_9FIRM</name>
<dbReference type="Pfam" id="PF04023">
    <property type="entry name" value="FeoA"/>
    <property type="match status" value="1"/>
</dbReference>
<dbReference type="InterPro" id="IPR038157">
    <property type="entry name" value="FeoA_core_dom"/>
</dbReference>
<evidence type="ECO:0000256" key="1">
    <source>
        <dbReference type="ARBA" id="ARBA00023004"/>
    </source>
</evidence>